<protein>
    <recommendedName>
        <fullName evidence="2">DUF7981 domain-containing protein</fullName>
    </recommendedName>
</protein>
<gene>
    <name evidence="3" type="ORF">HT576_20055</name>
    <name evidence="4" type="ORF">HTZ84_00450</name>
</gene>
<evidence type="ECO:0000313" key="4">
    <source>
        <dbReference type="EMBL" id="NUC70795.1"/>
    </source>
</evidence>
<evidence type="ECO:0000313" key="3">
    <source>
        <dbReference type="EMBL" id="NUB93300.1"/>
    </source>
</evidence>
<dbReference type="InterPro" id="IPR058287">
    <property type="entry name" value="DUF7981"/>
</dbReference>
<dbReference type="Proteomes" id="UP000728647">
    <property type="component" value="Unassembled WGS sequence"/>
</dbReference>
<dbReference type="AlphaFoldDB" id="A0A8J8GQF3"/>
<dbReference type="Proteomes" id="UP001016761">
    <property type="component" value="Unassembled WGS sequence"/>
</dbReference>
<dbReference type="EMBL" id="JABURA010000001">
    <property type="protein sequence ID" value="NUB93300.1"/>
    <property type="molecule type" value="Genomic_DNA"/>
</dbReference>
<dbReference type="EMBL" id="JABUQZ010000001">
    <property type="protein sequence ID" value="NUC70795.1"/>
    <property type="molecule type" value="Genomic_DNA"/>
</dbReference>
<evidence type="ECO:0000256" key="1">
    <source>
        <dbReference type="SAM" id="Phobius"/>
    </source>
</evidence>
<comment type="caution">
    <text evidence="3">The sequence shown here is derived from an EMBL/GenBank/DDBJ whole genome shotgun (WGS) entry which is preliminary data.</text>
</comment>
<name>A0A8J8GQF3_9EURY</name>
<dbReference type="OrthoDB" id="307419at2157"/>
<reference evidence="3 6" key="1">
    <citation type="submission" date="2020-06" db="EMBL/GenBank/DDBJ databases">
        <title>Haloterrigena sp. nov., an extremely halophilic archaeon isolated from a saline sediment.</title>
        <authorList>
            <person name="Liu B.-B."/>
        </authorList>
    </citation>
    <scope>NUCLEOTIDE SEQUENCE</scope>
    <source>
        <strain evidence="3">SYSU A121-1</strain>
        <strain evidence="4 6">SYSU A558-1</strain>
    </source>
</reference>
<keyword evidence="6" id="KW-1185">Reference proteome</keyword>
<feature type="domain" description="DUF7981" evidence="2">
    <location>
        <begin position="12"/>
        <end position="72"/>
    </location>
</feature>
<evidence type="ECO:0000313" key="6">
    <source>
        <dbReference type="Proteomes" id="UP001016761"/>
    </source>
</evidence>
<dbReference type="Pfam" id="PF25938">
    <property type="entry name" value="DUF7981"/>
    <property type="match status" value="1"/>
</dbReference>
<accession>A0A8J8GQF3</accession>
<sequence>MAPALPSIVRSRPRIVSALLWGAVGWMAFLALVQGYALVVDPLVTFGRAVVIAVLVGAVTAGTAYCLEHRVAVWAARRAGSETEAHGGDGKSKS</sequence>
<proteinExistence type="predicted"/>
<keyword evidence="1" id="KW-0812">Transmembrane</keyword>
<keyword evidence="1" id="KW-1133">Transmembrane helix</keyword>
<feature type="transmembrane region" description="Helical" evidence="1">
    <location>
        <begin position="18"/>
        <end position="39"/>
    </location>
</feature>
<feature type="transmembrane region" description="Helical" evidence="1">
    <location>
        <begin position="45"/>
        <end position="67"/>
    </location>
</feature>
<evidence type="ECO:0000313" key="5">
    <source>
        <dbReference type="Proteomes" id="UP000728647"/>
    </source>
</evidence>
<evidence type="ECO:0000259" key="2">
    <source>
        <dbReference type="Pfam" id="PF25938"/>
    </source>
</evidence>
<dbReference type="RefSeq" id="WP_174678872.1">
    <property type="nucleotide sequence ID" value="NZ_JABUQZ010000001.1"/>
</dbReference>
<organism evidence="3 5">
    <name type="scientific">Haloterrigena gelatinilytica</name>
    <dbReference type="NCBI Taxonomy" id="2741724"/>
    <lineage>
        <taxon>Archaea</taxon>
        <taxon>Methanobacteriati</taxon>
        <taxon>Methanobacteriota</taxon>
        <taxon>Stenosarchaea group</taxon>
        <taxon>Halobacteria</taxon>
        <taxon>Halobacteriales</taxon>
        <taxon>Natrialbaceae</taxon>
        <taxon>Haloterrigena</taxon>
    </lineage>
</organism>
<keyword evidence="1" id="KW-0472">Membrane</keyword>